<name>A0AAN1JL12_9BURK</name>
<reference evidence="1 2" key="1">
    <citation type="submission" date="2018-01" db="EMBL/GenBank/DDBJ databases">
        <title>Species boundaries and ecological features among Paraburkholderia terrae DSMZ17804T, P. hospita DSMZ17164T and P. caribensis DSMZ13236T.</title>
        <authorList>
            <person name="Pratama A.A."/>
        </authorList>
    </citation>
    <scope>NUCLEOTIDE SEQUENCE [LARGE SCALE GENOMIC DNA]</scope>
    <source>
        <strain evidence="1 2">DSM 17164</strain>
    </source>
</reference>
<gene>
    <name evidence="1" type="ORF">C2L64_48235</name>
</gene>
<evidence type="ECO:0000313" key="2">
    <source>
        <dbReference type="Proteomes" id="UP000236649"/>
    </source>
</evidence>
<dbReference type="AlphaFoldDB" id="A0AAN1JL12"/>
<dbReference type="KEGG" id="phs:C2L64_48235"/>
<evidence type="ECO:0000313" key="1">
    <source>
        <dbReference type="EMBL" id="AUT76018.1"/>
    </source>
</evidence>
<protein>
    <submittedName>
        <fullName evidence="1">Uncharacterized protein</fullName>
    </submittedName>
</protein>
<sequence length="112" mass="12344">MISQRSLIFGGGSARLIFTPVIGLAAFNPLFEHIISSAMQKLETFFHECMIEGEEAINNMTREPAENVARILIGSVALLPALTRVEVIMQPQINSSGPSSCYCEEPRLTMFL</sequence>
<accession>A0AAN1JL12</accession>
<organism evidence="1 2">
    <name type="scientific">Paraburkholderia hospita</name>
    <dbReference type="NCBI Taxonomy" id="169430"/>
    <lineage>
        <taxon>Bacteria</taxon>
        <taxon>Pseudomonadati</taxon>
        <taxon>Pseudomonadota</taxon>
        <taxon>Betaproteobacteria</taxon>
        <taxon>Burkholderiales</taxon>
        <taxon>Burkholderiaceae</taxon>
        <taxon>Paraburkholderia</taxon>
    </lineage>
</organism>
<proteinExistence type="predicted"/>
<dbReference type="Proteomes" id="UP000236649">
    <property type="component" value="Chromosome 4"/>
</dbReference>
<dbReference type="EMBL" id="CP026108">
    <property type="protein sequence ID" value="AUT76018.1"/>
    <property type="molecule type" value="Genomic_DNA"/>
</dbReference>